<feature type="transmembrane region" description="Helical" evidence="1">
    <location>
        <begin position="75"/>
        <end position="94"/>
    </location>
</feature>
<dbReference type="Proteomes" id="UP000254626">
    <property type="component" value="Unassembled WGS sequence"/>
</dbReference>
<dbReference type="EMBL" id="CP014035">
    <property type="protein sequence ID" value="AMF93895.1"/>
    <property type="molecule type" value="Genomic_DNA"/>
</dbReference>
<dbReference type="AlphaFoldDB" id="A0AAX2LLP7"/>
<name>A0AAX2LLP7_VIBFL</name>
<evidence type="ECO:0000313" key="3">
    <source>
        <dbReference type="EMBL" id="AMF93895.1"/>
    </source>
</evidence>
<keyword evidence="1" id="KW-0472">Membrane</keyword>
<dbReference type="InterPro" id="IPR009936">
    <property type="entry name" value="DUF1468"/>
</dbReference>
<keyword evidence="1" id="KW-0812">Transmembrane</keyword>
<dbReference type="Pfam" id="PF07331">
    <property type="entry name" value="TctB"/>
    <property type="match status" value="1"/>
</dbReference>
<evidence type="ECO:0000313" key="5">
    <source>
        <dbReference type="Proteomes" id="UP000057088"/>
    </source>
</evidence>
<gene>
    <name evidence="3" type="ORF">AL536_10325</name>
    <name evidence="4" type="ORF">NCTC11327_00797</name>
</gene>
<dbReference type="Proteomes" id="UP000057088">
    <property type="component" value="Chromosome 2"/>
</dbReference>
<feature type="domain" description="DUF1468" evidence="2">
    <location>
        <begin position="15"/>
        <end position="150"/>
    </location>
</feature>
<dbReference type="KEGG" id="vfl:AL536_10325"/>
<organism evidence="4 6">
    <name type="scientific">Vibrio fluvialis</name>
    <dbReference type="NCBI Taxonomy" id="676"/>
    <lineage>
        <taxon>Bacteria</taxon>
        <taxon>Pseudomonadati</taxon>
        <taxon>Pseudomonadota</taxon>
        <taxon>Gammaproteobacteria</taxon>
        <taxon>Vibrionales</taxon>
        <taxon>Vibrionaceae</taxon>
        <taxon>Vibrio</taxon>
    </lineage>
</organism>
<evidence type="ECO:0000259" key="2">
    <source>
        <dbReference type="Pfam" id="PF07331"/>
    </source>
</evidence>
<protein>
    <submittedName>
        <fullName evidence="3 4">Tripartite tricarboxylate transporter TctB family</fullName>
    </submittedName>
</protein>
<feature type="transmembrane region" description="Helical" evidence="1">
    <location>
        <begin position="43"/>
        <end position="63"/>
    </location>
</feature>
<feature type="transmembrane region" description="Helical" evidence="1">
    <location>
        <begin position="130"/>
        <end position="149"/>
    </location>
</feature>
<dbReference type="RefSeq" id="WP_020331284.1">
    <property type="nucleotide sequence ID" value="NZ_CABLBX010000006.1"/>
</dbReference>
<keyword evidence="5" id="KW-1185">Reference proteome</keyword>
<evidence type="ECO:0000256" key="1">
    <source>
        <dbReference type="SAM" id="Phobius"/>
    </source>
</evidence>
<feature type="transmembrane region" description="Helical" evidence="1">
    <location>
        <begin position="12"/>
        <end position="31"/>
    </location>
</feature>
<feature type="transmembrane region" description="Helical" evidence="1">
    <location>
        <begin position="100"/>
        <end position="118"/>
    </location>
</feature>
<dbReference type="GeneID" id="29384924"/>
<keyword evidence="1" id="KW-1133">Transmembrane helix</keyword>
<proteinExistence type="predicted"/>
<reference evidence="4 6" key="3">
    <citation type="submission" date="2018-06" db="EMBL/GenBank/DDBJ databases">
        <authorList>
            <consortium name="Pathogen Informatics"/>
            <person name="Doyle S."/>
        </authorList>
    </citation>
    <scope>NUCLEOTIDE SEQUENCE [LARGE SCALE GENOMIC DNA]</scope>
    <source>
        <strain evidence="4 6">NCTC11327</strain>
    </source>
</reference>
<dbReference type="EMBL" id="UHIP01000001">
    <property type="protein sequence ID" value="SUP21750.1"/>
    <property type="molecule type" value="Genomic_DNA"/>
</dbReference>
<reference evidence="5" key="1">
    <citation type="submission" date="2015-12" db="EMBL/GenBank/DDBJ databases">
        <title>FDA dAtabase for Regulatory Grade micrObial Sequences (FDA-ARGOS): Supporting development and validation of Infectious Disease Dx tests.</title>
        <authorList>
            <person name="Hoffmann M."/>
            <person name="Allard M."/>
            <person name="Evans P."/>
            <person name="Brown E."/>
            <person name="Tallon L.J."/>
            <person name="Sadzewicz L."/>
            <person name="Sengamalay N."/>
            <person name="Ott S."/>
            <person name="Godinez A."/>
            <person name="Nagaraj S."/>
            <person name="Vyas G."/>
            <person name="Aluvathingal J."/>
            <person name="Nadendla S."/>
            <person name="Geyer C."/>
            <person name="Sichtig H."/>
        </authorList>
    </citation>
    <scope>NUCLEOTIDE SEQUENCE [LARGE SCALE GENOMIC DNA]</scope>
    <source>
        <strain evidence="5">ATCC 33809</strain>
    </source>
</reference>
<accession>A0AAX2LLP7</accession>
<sequence>MDVKSRKPGELVFNALMVVLSLVLLYQAFFISDLYTLSSPGSFPLSAAAIMLVFSALTLWESWKKAAVPAAVTQFFKHVLPGNVVFMMALIGVFSLCLESVGFIVSALIFLTVALYFLHKRRLTSAIGMALVALVVIYIVFRLVFLVILPEGVFPEAELLSYLSQLMKGGA</sequence>
<evidence type="ECO:0000313" key="6">
    <source>
        <dbReference type="Proteomes" id="UP000254626"/>
    </source>
</evidence>
<reference evidence="3" key="2">
    <citation type="submission" date="2018-01" db="EMBL/GenBank/DDBJ databases">
        <title>FDA dAtabase for Regulatory Grade micrObial Sequences (FDA-ARGOS): Supporting development and validation of Infectious Disease Dx tests.</title>
        <authorList>
            <person name="Hoffmann M."/>
            <person name="Allard M."/>
            <person name="Evans P."/>
            <person name="Brown E."/>
            <person name="Tallon L."/>
            <person name="Sadzewicz L."/>
            <person name="Sengamalay N."/>
            <person name="Ott S."/>
            <person name="Godinez A."/>
            <person name="Nagaraj S."/>
            <person name="Vyas G."/>
            <person name="Aluvathingal J."/>
            <person name="Nadendla S."/>
            <person name="Geyer C."/>
            <person name="Sichtig H."/>
        </authorList>
    </citation>
    <scope>NUCLEOTIDE SEQUENCE</scope>
    <source>
        <strain evidence="3">ATCC 33809</strain>
    </source>
</reference>
<evidence type="ECO:0000313" key="4">
    <source>
        <dbReference type="EMBL" id="SUP21750.1"/>
    </source>
</evidence>